<dbReference type="KEGG" id="sgn:SGRA_1826"/>
<dbReference type="PROSITE" id="PS00475">
    <property type="entry name" value="RIBOSOMAL_L15"/>
    <property type="match status" value="1"/>
</dbReference>
<dbReference type="Gene3D" id="3.100.10.10">
    <property type="match status" value="1"/>
</dbReference>
<dbReference type="HAMAP" id="MF_01341">
    <property type="entry name" value="Ribosomal_uL15"/>
    <property type="match status" value="1"/>
</dbReference>
<evidence type="ECO:0000256" key="5">
    <source>
        <dbReference type="RuleBase" id="RU003888"/>
    </source>
</evidence>
<sequence>MKLSNLKPANGAVKNRKRVGRGTSSGRGGTSTRGHKGAKSRSGYKSKRGHEGGQMPIQMRLPKRGFKNTARRYQSYQPDSFTVVNLNDIQDAANKMNTTTVDINTLVAAGLIKKNEQFKVLAQGELTAALQVSAFRFSKAAKTAIEEKGGSCMLIVKANQIQGVAEAAKLSAVGAKELAEHFKHLNEDDKLHVIAEGSLKTKFDLQATKVDDEVKTQIEALGAAVSLLG</sequence>
<dbReference type="Proteomes" id="UP000007519">
    <property type="component" value="Chromosome"/>
</dbReference>
<feature type="compositionally biased region" description="Basic residues" evidence="6">
    <location>
        <begin position="33"/>
        <end position="48"/>
    </location>
</feature>
<accession>H6L0M4</accession>
<dbReference type="InterPro" id="IPR001196">
    <property type="entry name" value="Ribosomal_uL15_CS"/>
</dbReference>
<dbReference type="InterPro" id="IPR030878">
    <property type="entry name" value="Ribosomal_uL15"/>
</dbReference>
<evidence type="ECO:0000259" key="7">
    <source>
        <dbReference type="Pfam" id="PF00828"/>
    </source>
</evidence>
<evidence type="ECO:0000256" key="2">
    <source>
        <dbReference type="ARBA" id="ARBA00022980"/>
    </source>
</evidence>
<dbReference type="OrthoDB" id="9810293at2"/>
<keyword evidence="3 4" id="KW-0687">Ribonucleoprotein</keyword>
<dbReference type="GO" id="GO:0019843">
    <property type="term" value="F:rRNA binding"/>
    <property type="evidence" value="ECO:0007669"/>
    <property type="project" value="UniProtKB-UniRule"/>
</dbReference>
<name>H6L0M4_SAPGL</name>
<dbReference type="GO" id="GO:0003735">
    <property type="term" value="F:structural constituent of ribosome"/>
    <property type="evidence" value="ECO:0007669"/>
    <property type="project" value="InterPro"/>
</dbReference>
<evidence type="ECO:0000313" key="8">
    <source>
        <dbReference type="EMBL" id="AFC24560.1"/>
    </source>
</evidence>
<dbReference type="GO" id="GO:0006412">
    <property type="term" value="P:translation"/>
    <property type="evidence" value="ECO:0007669"/>
    <property type="project" value="UniProtKB-UniRule"/>
</dbReference>
<evidence type="ECO:0000313" key="9">
    <source>
        <dbReference type="Proteomes" id="UP000007519"/>
    </source>
</evidence>
<organism evidence="8 9">
    <name type="scientific">Saprospira grandis (strain Lewin)</name>
    <dbReference type="NCBI Taxonomy" id="984262"/>
    <lineage>
        <taxon>Bacteria</taxon>
        <taxon>Pseudomonadati</taxon>
        <taxon>Bacteroidota</taxon>
        <taxon>Saprospiria</taxon>
        <taxon>Saprospirales</taxon>
        <taxon>Saprospiraceae</taxon>
        <taxon>Saprospira</taxon>
    </lineage>
</organism>
<keyword evidence="4" id="KW-0694">RNA-binding</keyword>
<dbReference type="eggNOG" id="COG0200">
    <property type="taxonomic scope" value="Bacteria"/>
</dbReference>
<evidence type="ECO:0000256" key="1">
    <source>
        <dbReference type="ARBA" id="ARBA00007320"/>
    </source>
</evidence>
<feature type="region of interest" description="Disordered" evidence="6">
    <location>
        <begin position="1"/>
        <end position="55"/>
    </location>
</feature>
<dbReference type="PANTHER" id="PTHR12934:SF11">
    <property type="entry name" value="LARGE RIBOSOMAL SUBUNIT PROTEIN UL15M"/>
    <property type="match status" value="1"/>
</dbReference>
<feature type="domain" description="Large ribosomal subunit protein uL15/eL18" evidence="7">
    <location>
        <begin position="83"/>
        <end position="152"/>
    </location>
</feature>
<reference evidence="8 9" key="1">
    <citation type="journal article" date="2012" name="Stand. Genomic Sci.">
        <title>Complete genome sequencing and analysis of Saprospira grandis str. Lewin, a predatory marine bacterium.</title>
        <authorList>
            <person name="Saw J.H."/>
            <person name="Yuryev A."/>
            <person name="Kanbe M."/>
            <person name="Hou S."/>
            <person name="Young A.G."/>
            <person name="Aizawa S."/>
            <person name="Alam M."/>
        </authorList>
    </citation>
    <scope>NUCLEOTIDE SEQUENCE [LARGE SCALE GENOMIC DNA]</scope>
    <source>
        <strain evidence="8 9">Lewin</strain>
    </source>
</reference>
<proteinExistence type="inferred from homology"/>
<dbReference type="SUPFAM" id="SSF52080">
    <property type="entry name" value="Ribosomal proteins L15p and L18e"/>
    <property type="match status" value="1"/>
</dbReference>
<protein>
    <recommendedName>
        <fullName evidence="4">Large ribosomal subunit protein uL15</fullName>
    </recommendedName>
</protein>
<dbReference type="STRING" id="984262.SGRA_1826"/>
<comment type="subunit">
    <text evidence="4">Part of the 50S ribosomal subunit.</text>
</comment>
<evidence type="ECO:0000256" key="4">
    <source>
        <dbReference type="HAMAP-Rule" id="MF_01341"/>
    </source>
</evidence>
<dbReference type="PANTHER" id="PTHR12934">
    <property type="entry name" value="50S RIBOSOMAL PROTEIN L15"/>
    <property type="match status" value="1"/>
</dbReference>
<dbReference type="AlphaFoldDB" id="H6L0M4"/>
<evidence type="ECO:0000256" key="6">
    <source>
        <dbReference type="SAM" id="MobiDB-lite"/>
    </source>
</evidence>
<dbReference type="EMBL" id="CP002831">
    <property type="protein sequence ID" value="AFC24560.1"/>
    <property type="molecule type" value="Genomic_DNA"/>
</dbReference>
<dbReference type="Pfam" id="PF00828">
    <property type="entry name" value="Ribosomal_L27A"/>
    <property type="match status" value="1"/>
</dbReference>
<comment type="function">
    <text evidence="4">Binds to the 23S rRNA.</text>
</comment>
<dbReference type="InterPro" id="IPR005749">
    <property type="entry name" value="Ribosomal_uL15_bac-type"/>
</dbReference>
<dbReference type="HOGENOM" id="CLU_055188_4_0_10"/>
<keyword evidence="4" id="KW-0699">rRNA-binding</keyword>
<dbReference type="GO" id="GO:0022625">
    <property type="term" value="C:cytosolic large ribosomal subunit"/>
    <property type="evidence" value="ECO:0007669"/>
    <property type="project" value="TreeGrafter"/>
</dbReference>
<dbReference type="NCBIfam" id="TIGR01071">
    <property type="entry name" value="rplO_bact"/>
    <property type="match status" value="1"/>
</dbReference>
<keyword evidence="2 4" id="KW-0689">Ribosomal protein</keyword>
<dbReference type="RefSeq" id="WP_015692189.1">
    <property type="nucleotide sequence ID" value="NC_016940.1"/>
</dbReference>
<comment type="similarity">
    <text evidence="1 4 5">Belongs to the universal ribosomal protein uL15 family.</text>
</comment>
<gene>
    <name evidence="4 8" type="primary">rplO</name>
    <name evidence="8" type="ordered locus">SGRA_1826</name>
</gene>
<dbReference type="InterPro" id="IPR036227">
    <property type="entry name" value="Ribosomal_uL15/eL18_sf"/>
</dbReference>
<keyword evidence="9" id="KW-1185">Reference proteome</keyword>
<evidence type="ECO:0000256" key="3">
    <source>
        <dbReference type="ARBA" id="ARBA00023274"/>
    </source>
</evidence>
<dbReference type="InterPro" id="IPR021131">
    <property type="entry name" value="Ribosomal_uL15/eL18"/>
</dbReference>